<dbReference type="Gene3D" id="3.20.20.140">
    <property type="entry name" value="Metal-dependent hydrolases"/>
    <property type="match status" value="1"/>
</dbReference>
<dbReference type="GO" id="GO:0016788">
    <property type="term" value="F:hydrolase activity, acting on ester bonds"/>
    <property type="evidence" value="ECO:0007669"/>
    <property type="project" value="InterPro"/>
</dbReference>
<gene>
    <name evidence="2" type="ORF">CBYS24578_00010432</name>
</gene>
<feature type="region of interest" description="Disordered" evidence="1">
    <location>
        <begin position="188"/>
        <end position="209"/>
    </location>
</feature>
<reference evidence="2 3" key="2">
    <citation type="submission" date="2021-10" db="EMBL/GenBank/DDBJ databases">
        <authorList>
            <person name="Piombo E."/>
        </authorList>
    </citation>
    <scope>NUCLEOTIDE SEQUENCE [LARGE SCALE GENOMIC DNA]</scope>
</reference>
<dbReference type="SUPFAM" id="SSF51556">
    <property type="entry name" value="Metallo-dependent hydrolases"/>
    <property type="match status" value="1"/>
</dbReference>
<evidence type="ECO:0000256" key="1">
    <source>
        <dbReference type="SAM" id="MobiDB-lite"/>
    </source>
</evidence>
<dbReference type="AlphaFoldDB" id="A0A9N9UD36"/>
<dbReference type="EMBL" id="CABFNO020001361">
    <property type="protein sequence ID" value="CAG9983447.1"/>
    <property type="molecule type" value="Genomic_DNA"/>
</dbReference>
<reference evidence="3" key="1">
    <citation type="submission" date="2019-06" db="EMBL/GenBank/DDBJ databases">
        <authorList>
            <person name="Broberg M."/>
        </authorList>
    </citation>
    <scope>NUCLEOTIDE SEQUENCE [LARGE SCALE GENOMIC DNA]</scope>
</reference>
<comment type="caution">
    <text evidence="2">The sequence shown here is derived from an EMBL/GenBank/DDBJ whole genome shotgun (WGS) entry which is preliminary data.</text>
</comment>
<proteinExistence type="predicted"/>
<dbReference type="InterPro" id="IPR001130">
    <property type="entry name" value="TatD-like"/>
</dbReference>
<name>A0A9N9UD36_9HYPO</name>
<dbReference type="PANTHER" id="PTHR47345:SF1">
    <property type="entry name" value="CUT9-INTERACTING PROTEIN SCN1"/>
    <property type="match status" value="1"/>
</dbReference>
<evidence type="ECO:0008006" key="4">
    <source>
        <dbReference type="Google" id="ProtNLM"/>
    </source>
</evidence>
<dbReference type="PANTHER" id="PTHR47345">
    <property type="entry name" value="CUT9-INTERACTING PROTEIN SCN1"/>
    <property type="match status" value="1"/>
</dbReference>
<dbReference type="Proteomes" id="UP000754883">
    <property type="component" value="Unassembled WGS sequence"/>
</dbReference>
<dbReference type="InterPro" id="IPR053044">
    <property type="entry name" value="Metallo-hydrolase/TatD-type"/>
</dbReference>
<feature type="compositionally biased region" description="Basic and acidic residues" evidence="1">
    <location>
        <begin position="280"/>
        <end position="291"/>
    </location>
</feature>
<accession>A0A9N9UD36</accession>
<dbReference type="Pfam" id="PF01026">
    <property type="entry name" value="TatD_DNase"/>
    <property type="match status" value="1"/>
</dbReference>
<organism evidence="2 3">
    <name type="scientific">Clonostachys byssicola</name>
    <dbReference type="NCBI Taxonomy" id="160290"/>
    <lineage>
        <taxon>Eukaryota</taxon>
        <taxon>Fungi</taxon>
        <taxon>Dikarya</taxon>
        <taxon>Ascomycota</taxon>
        <taxon>Pezizomycotina</taxon>
        <taxon>Sordariomycetes</taxon>
        <taxon>Hypocreomycetidae</taxon>
        <taxon>Hypocreales</taxon>
        <taxon>Bionectriaceae</taxon>
        <taxon>Clonostachys</taxon>
    </lineage>
</organism>
<evidence type="ECO:0000313" key="3">
    <source>
        <dbReference type="Proteomes" id="UP000754883"/>
    </source>
</evidence>
<dbReference type="InterPro" id="IPR032466">
    <property type="entry name" value="Metal_Hydrolase"/>
</dbReference>
<protein>
    <recommendedName>
        <fullName evidence="4">Cut9-interacting protein scn1</fullName>
    </recommendedName>
</protein>
<evidence type="ECO:0000313" key="2">
    <source>
        <dbReference type="EMBL" id="CAG9983447.1"/>
    </source>
</evidence>
<keyword evidence="3" id="KW-1185">Reference proteome</keyword>
<feature type="compositionally biased region" description="Basic residues" evidence="1">
    <location>
        <begin position="260"/>
        <end position="270"/>
    </location>
</feature>
<feature type="region of interest" description="Disordered" evidence="1">
    <location>
        <begin position="260"/>
        <end position="291"/>
    </location>
</feature>
<dbReference type="OrthoDB" id="413993at2759"/>
<sequence>MCGQDLEAEAPRVFGDDFPWHLGVFDVHNHIGELAPLADRIPKMRSRGVAIMATRTQDQPLVAKMAESYGLKEAGQLSAADITTVVPGFGRHPWFSHELYDDTVTSPTYSPPGTEAGLEEAKMAHYRAVLTPPPDDPAFVADLPTPEPLSEFISATRERLRSHPLAIVGEVGLDKPFRLARQWEPGAKAARALAHPDRTPGGRGRRPLSRHNVGMAHQKVVLLAQLRLAGEMGRAVSVHGVQVHGVLFDLLVACWKGHERKGKTSRRRKQQLVPDGPSAETERASEAERREEALPYPPRICLHSFSGKAEAVRQYLNPRFPARIFFSFSKSNNMRDEAGRAKMKDALGTVPDDRVLVESDIHEAGDRMDGDLEDTYRAVCASKGWTLEEGVERIARNYRHFILGRMGRRRRVVISD</sequence>